<keyword evidence="1" id="KW-0472">Membrane</keyword>
<protein>
    <recommendedName>
        <fullName evidence="4">Transmembrane protein</fullName>
    </recommendedName>
</protein>
<organism evidence="2 3">
    <name type="scientific">Candidatus Paraprevotella stercoravium</name>
    <dbReference type="NCBI Taxonomy" id="2838725"/>
    <lineage>
        <taxon>Bacteria</taxon>
        <taxon>Pseudomonadati</taxon>
        <taxon>Bacteroidota</taxon>
        <taxon>Bacteroidia</taxon>
        <taxon>Bacteroidales</taxon>
        <taxon>Prevotellaceae</taxon>
        <taxon>Paraprevotella</taxon>
    </lineage>
</organism>
<evidence type="ECO:0000256" key="1">
    <source>
        <dbReference type="SAM" id="Phobius"/>
    </source>
</evidence>
<evidence type="ECO:0000313" key="3">
    <source>
        <dbReference type="Proteomes" id="UP000823865"/>
    </source>
</evidence>
<keyword evidence="1" id="KW-1133">Transmembrane helix</keyword>
<evidence type="ECO:0008006" key="4">
    <source>
        <dbReference type="Google" id="ProtNLM"/>
    </source>
</evidence>
<dbReference type="Proteomes" id="UP000823865">
    <property type="component" value="Unassembled WGS sequence"/>
</dbReference>
<feature type="transmembrane region" description="Helical" evidence="1">
    <location>
        <begin position="135"/>
        <end position="157"/>
    </location>
</feature>
<name>A0A9E2P1D3_9BACT</name>
<accession>A0A9E2P1D3</accession>
<reference evidence="2" key="1">
    <citation type="journal article" date="2021" name="PeerJ">
        <title>Extensive microbial diversity within the chicken gut microbiome revealed by metagenomics and culture.</title>
        <authorList>
            <person name="Gilroy R."/>
            <person name="Ravi A."/>
            <person name="Getino M."/>
            <person name="Pursley I."/>
            <person name="Horton D.L."/>
            <person name="Alikhan N.F."/>
            <person name="Baker D."/>
            <person name="Gharbi K."/>
            <person name="Hall N."/>
            <person name="Watson M."/>
            <person name="Adriaenssens E.M."/>
            <person name="Foster-Nyarko E."/>
            <person name="Jarju S."/>
            <person name="Secka A."/>
            <person name="Antonio M."/>
            <person name="Oren A."/>
            <person name="Chaudhuri R.R."/>
            <person name="La Ragione R."/>
            <person name="Hildebrand F."/>
            <person name="Pallen M.J."/>
        </authorList>
    </citation>
    <scope>NUCLEOTIDE SEQUENCE</scope>
    <source>
        <strain evidence="2">G3-2149</strain>
    </source>
</reference>
<feature type="transmembrane region" description="Helical" evidence="1">
    <location>
        <begin position="40"/>
        <end position="59"/>
    </location>
</feature>
<dbReference type="AlphaFoldDB" id="A0A9E2P1D3"/>
<feature type="transmembrane region" description="Helical" evidence="1">
    <location>
        <begin position="163"/>
        <end position="187"/>
    </location>
</feature>
<reference evidence="2" key="2">
    <citation type="submission" date="2021-04" db="EMBL/GenBank/DDBJ databases">
        <authorList>
            <person name="Gilroy R."/>
        </authorList>
    </citation>
    <scope>NUCLEOTIDE SEQUENCE</scope>
    <source>
        <strain evidence="2">G3-2149</strain>
    </source>
</reference>
<gene>
    <name evidence="2" type="ORF">H9789_07390</name>
</gene>
<feature type="transmembrane region" description="Helical" evidence="1">
    <location>
        <begin position="257"/>
        <end position="285"/>
    </location>
</feature>
<sequence length="310" mass="35514">MEENKDVDQGFYKVRSYSSCLIKGFKLFADNLWTILKQTWTSVLLFSFCMAVCSFMYQPLARFVFTYVDPSNFPFFPKILFGMLLVLLLLAATLLSAFFGGQLTVLARNYVQTGHLRYMGKGRLMKVAMEPSGKLLAFAFIFLLMLAVLSGVFHYFVGVAWWSWFWDVMLILAVFIPYTAFVVSSLLPSKTVSLQLSNIRELYQSWGAWSAVFFISGLFCVLCTVFFCMPSLVLLFARSESFFMELGGDLTDLPVAFNVMQFLVVFLSAALSLFLFSTMYFSLLFMYGSQEKKKEEIALYEQEQKRLLQA</sequence>
<evidence type="ECO:0000313" key="2">
    <source>
        <dbReference type="EMBL" id="MBU3853623.1"/>
    </source>
</evidence>
<dbReference type="EMBL" id="JAHLFU010000158">
    <property type="protein sequence ID" value="MBU3853623.1"/>
    <property type="molecule type" value="Genomic_DNA"/>
</dbReference>
<proteinExistence type="predicted"/>
<feature type="transmembrane region" description="Helical" evidence="1">
    <location>
        <begin position="208"/>
        <end position="237"/>
    </location>
</feature>
<feature type="transmembrane region" description="Helical" evidence="1">
    <location>
        <begin position="79"/>
        <end position="99"/>
    </location>
</feature>
<keyword evidence="1" id="KW-0812">Transmembrane</keyword>
<comment type="caution">
    <text evidence="2">The sequence shown here is derived from an EMBL/GenBank/DDBJ whole genome shotgun (WGS) entry which is preliminary data.</text>
</comment>